<protein>
    <recommendedName>
        <fullName evidence="2">PRC-barrel domain-containing protein</fullName>
    </recommendedName>
</protein>
<dbReference type="SUPFAM" id="SSF50346">
    <property type="entry name" value="PRC-barrel domain"/>
    <property type="match status" value="1"/>
</dbReference>
<dbReference type="Proteomes" id="UP000191661">
    <property type="component" value="Unassembled WGS sequence"/>
</dbReference>
<comment type="caution">
    <text evidence="3">The sequence shown here is derived from an EMBL/GenBank/DDBJ whole genome shotgun (WGS) entry which is preliminary data.</text>
</comment>
<name>A0A1V6N1D6_METAZ</name>
<dbReference type="InterPro" id="IPR027275">
    <property type="entry name" value="PRC-brl_dom"/>
</dbReference>
<evidence type="ECO:0000313" key="3">
    <source>
        <dbReference type="EMBL" id="OQD58427.1"/>
    </source>
</evidence>
<organism evidence="3 4">
    <name type="scientific">Methanobrevibacter arboriphilus JCM 13429 = DSM 1125</name>
    <dbReference type="NCBI Taxonomy" id="1300164"/>
    <lineage>
        <taxon>Archaea</taxon>
        <taxon>Methanobacteriati</taxon>
        <taxon>Methanobacteriota</taxon>
        <taxon>Methanomada group</taxon>
        <taxon>Methanobacteria</taxon>
        <taxon>Methanobacteriales</taxon>
        <taxon>Methanobacteriaceae</taxon>
        <taxon>Methanobrevibacter</taxon>
    </lineage>
</organism>
<evidence type="ECO:0000256" key="1">
    <source>
        <dbReference type="SAM" id="MobiDB-lite"/>
    </source>
</evidence>
<reference evidence="3 4" key="1">
    <citation type="submission" date="2014-12" db="EMBL/GenBank/DDBJ databases">
        <title>Genome sequence of Methanobrevibacter arboriphilicus DH1, DSM1125.</title>
        <authorList>
            <person name="Poehlein A."/>
            <person name="Thauer R.K."/>
            <person name="Seedorf H."/>
            <person name="Daniel R."/>
        </authorList>
    </citation>
    <scope>NUCLEOTIDE SEQUENCE [LARGE SCALE GENOMIC DNA]</scope>
    <source>
        <strain evidence="3 4">DH1</strain>
    </source>
</reference>
<gene>
    <name evidence="3" type="ORF">MBBAR_15c00030</name>
</gene>
<keyword evidence="4" id="KW-1185">Reference proteome</keyword>
<dbReference type="RefSeq" id="WP_080460647.1">
    <property type="nucleotide sequence ID" value="NZ_BBET01000209.1"/>
</dbReference>
<dbReference type="InterPro" id="IPR011033">
    <property type="entry name" value="PRC_barrel-like_sf"/>
</dbReference>
<proteinExistence type="predicted"/>
<dbReference type="Gene3D" id="2.30.30.240">
    <property type="entry name" value="PRC-barrel domain"/>
    <property type="match status" value="1"/>
</dbReference>
<evidence type="ECO:0000259" key="2">
    <source>
        <dbReference type="Pfam" id="PF05239"/>
    </source>
</evidence>
<evidence type="ECO:0000313" key="4">
    <source>
        <dbReference type="Proteomes" id="UP000191661"/>
    </source>
</evidence>
<feature type="compositionally biased region" description="Basic and acidic residues" evidence="1">
    <location>
        <begin position="114"/>
        <end position="123"/>
    </location>
</feature>
<feature type="region of interest" description="Disordered" evidence="1">
    <location>
        <begin position="98"/>
        <end position="123"/>
    </location>
</feature>
<dbReference type="OrthoDB" id="68960at2157"/>
<dbReference type="EMBL" id="JXMW01000015">
    <property type="protein sequence ID" value="OQD58427.1"/>
    <property type="molecule type" value="Genomic_DNA"/>
</dbReference>
<feature type="compositionally biased region" description="Low complexity" evidence="1">
    <location>
        <begin position="98"/>
        <end position="112"/>
    </location>
</feature>
<accession>A0A1V6N1D6</accession>
<sequence length="123" mass="14020">MVEVSNLYDLDIYTITGQYVGRVVDVVLNIRMGTISKLQVKALEPENKNVGIRDIFRNGLQFVPEENEMRAFQEGVLNVDFDKVRAIGDIMLIDPQDIQRQSQTAQTQPQGQVPDKEPQNQMQ</sequence>
<dbReference type="Pfam" id="PF05239">
    <property type="entry name" value="PRC"/>
    <property type="match status" value="1"/>
</dbReference>
<dbReference type="AlphaFoldDB" id="A0A1V6N1D6"/>
<feature type="domain" description="PRC-barrel" evidence="2">
    <location>
        <begin position="2"/>
        <end position="45"/>
    </location>
</feature>